<dbReference type="EMBL" id="JAELVF020000001">
    <property type="protein sequence ID" value="MBU7596535.1"/>
    <property type="molecule type" value="Genomic_DNA"/>
</dbReference>
<feature type="compositionally biased region" description="Low complexity" evidence="1">
    <location>
        <begin position="1402"/>
        <end position="1431"/>
    </location>
</feature>
<evidence type="ECO:0000259" key="3">
    <source>
        <dbReference type="Pfam" id="PF11847"/>
    </source>
</evidence>
<feature type="transmembrane region" description="Helical" evidence="2">
    <location>
        <begin position="141"/>
        <end position="174"/>
    </location>
</feature>
<feature type="compositionally biased region" description="Polar residues" evidence="1">
    <location>
        <begin position="1"/>
        <end position="10"/>
    </location>
</feature>
<keyword evidence="2" id="KW-0472">Membrane</keyword>
<keyword evidence="6" id="KW-1185">Reference proteome</keyword>
<feature type="region of interest" description="Disordered" evidence="1">
    <location>
        <begin position="1366"/>
        <end position="1441"/>
    </location>
</feature>
<dbReference type="Pfam" id="PF11847">
    <property type="entry name" value="GT-C_AftD"/>
    <property type="match status" value="1"/>
</dbReference>
<organism evidence="5 6">
    <name type="scientific">Streptomyces tardus</name>
    <dbReference type="NCBI Taxonomy" id="2780544"/>
    <lineage>
        <taxon>Bacteria</taxon>
        <taxon>Bacillati</taxon>
        <taxon>Actinomycetota</taxon>
        <taxon>Actinomycetes</taxon>
        <taxon>Kitasatosporales</taxon>
        <taxon>Streptomycetaceae</taxon>
        <taxon>Streptomyces</taxon>
    </lineage>
</organism>
<evidence type="ECO:0000313" key="6">
    <source>
        <dbReference type="Proteomes" id="UP000694501"/>
    </source>
</evidence>
<name>A0A949JDH6_9ACTN</name>
<feature type="transmembrane region" description="Helical" evidence="2">
    <location>
        <begin position="29"/>
        <end position="49"/>
    </location>
</feature>
<evidence type="ECO:0000259" key="4">
    <source>
        <dbReference type="Pfam" id="PF24607"/>
    </source>
</evidence>
<feature type="compositionally biased region" description="Basic and acidic residues" evidence="1">
    <location>
        <begin position="1366"/>
        <end position="1378"/>
    </location>
</feature>
<feature type="compositionally biased region" description="Polar residues" evidence="1">
    <location>
        <begin position="805"/>
        <end position="814"/>
    </location>
</feature>
<feature type="transmembrane region" description="Helical" evidence="2">
    <location>
        <begin position="1343"/>
        <end position="1363"/>
    </location>
</feature>
<feature type="transmembrane region" description="Helical" evidence="2">
    <location>
        <begin position="112"/>
        <end position="129"/>
    </location>
</feature>
<feature type="compositionally biased region" description="Pro residues" evidence="1">
    <location>
        <begin position="1432"/>
        <end position="1441"/>
    </location>
</feature>
<feature type="transmembrane region" description="Helical" evidence="2">
    <location>
        <begin position="296"/>
        <end position="319"/>
    </location>
</feature>
<feature type="transmembrane region" description="Helical" evidence="2">
    <location>
        <begin position="1279"/>
        <end position="1307"/>
    </location>
</feature>
<sequence length="1441" mass="153596">MSTSTDSTLQFAPGRRRRGPDERPRSRRWLFGFYAVVLLCFVIAAPGLVTFETKLGVVLDPWKFLGDLGQLWSDESGFGGLTNQYIGYLFPMLPFYALTDLIGLPVWLAERLWLALVVTTAFWGALRLAERLRIGSPATRLVGATAYALWPTFTIIVGSTSAGALPGAVLPWVLLPLMSERLSARVAAATSALIIPFMGGVNAASTLCALLPVGLYLVTRTGRRRTSLLLWWLPGALLATLWWTIPLMLMGSYVENFMAYVEQAWNTTSTMSAVEMLRGTGNWVGYLNFGSAWLPAGWLLVTGVLAIIGTTLAAALGLAGLARRDMPERRWLMLTAIVVTAVMLAGYAGSLGAPFAEGVQSLLDGALKPFRNIYKFQPGLALALALGLAHLVAVFARSDGARPLPGRRFLPALAAALVLPAMALPYLNGDVLQPGGFKELPKHWQQTADWLEDNSPENRALVVPSTAHGIYTWGSPIDQPLHVLAESPWAQRDYVPFGTPGERRMMDAVEQALMSGGEVPGLSDYLGRAGLHNVVVRNDLDPDQVGYVPPQTVKRTLEASGYKKVKDFGPTVTAGRIPADTPIEIQGFYPRQKSVEIYEPAETKRPSQVAAQPVSETARLSGGPESMLPLSADPNFRDRPVVLTGDNHPGIGNPSLQVNGDGLRRADTRFGLINNNTSYTYTKDEKNHEGSLQDAGKEPKQILPSPQLKHQTVAELRGAKNVTASSSGSWLFHMPQFDPVNAFDGNPESGWAEASAGDSTGEWIKVDFDGATDIPGSIDLTPLAGDGVRPSVTGVKVETDRGSEESTLQPNDGTQRVKAPRGTAKWLKLTITDVQESRAGITGAGFAEIEIPDVQVTRMLALPNDAPGDRTESEIYSMHRSPDPGGLNPAGIESGLHRQFTSERSAEYTLKASATPVPGSAYDDMLDEIAPGSRDRITASAESVSPTGVSLSARNLVDGDLTTAWIAGDKPVIRLSWPEKTEVDSMVLSAAGGVSAKPAEVEITSDDGAVTTSVDENGWARFEAMETDSMQITITKTAPTTLHNPVAGDDIQLPVGLNELHVPALEDFRVEAPAADRKFELECGDGPMVAIDGTLHATKASGKVSDLTERRPISVELCAGDQKNGTIELDSGKHTLETGSGGPLAINDLTLTRGDTAPKASAERAVTVKDWAGEAREVEVGSGEASYLRTHMNINKGWKATLDGKELTSLRLDGWQQGYLVPAGEGGTVKLEYTPTTYYQGGLAVAGVGIVGLLGMAFIRRRGGEPLGAQDAAPAPSWVLGGVVLTLVFALIAGPYALIVPALAVVAWLRPRWLVPLSAAAMLGAGVIVALGAGDGYAADAGAFGWPAQALALLALAAALVTVPQRERAEEPQDERPSYTEPAPASAGGMPAPTLPHRHPEQQQGQQQQTQQPQQNGPAQQDQHGPQHGGPSAPPGEEPSR</sequence>
<dbReference type="NCBIfam" id="NF047619">
    <property type="entry name" value="NADase_discoid"/>
    <property type="match status" value="1"/>
</dbReference>
<reference evidence="5" key="1">
    <citation type="submission" date="2021-06" db="EMBL/GenBank/DDBJ databases">
        <title>Sequencing of actinobacteria type strains.</title>
        <authorList>
            <person name="Nguyen G.-S."/>
            <person name="Wentzel A."/>
        </authorList>
    </citation>
    <scope>NUCLEOTIDE SEQUENCE</scope>
    <source>
        <strain evidence="5">P38-E01</strain>
    </source>
</reference>
<evidence type="ECO:0000313" key="5">
    <source>
        <dbReference type="EMBL" id="MBU7596535.1"/>
    </source>
</evidence>
<keyword evidence="2" id="KW-0812">Transmembrane</keyword>
<dbReference type="InterPro" id="IPR021798">
    <property type="entry name" value="AftD_N"/>
</dbReference>
<dbReference type="GO" id="GO:0016740">
    <property type="term" value="F:transferase activity"/>
    <property type="evidence" value="ECO:0007669"/>
    <property type="project" value="InterPro"/>
</dbReference>
<dbReference type="Pfam" id="PF24607">
    <property type="entry name" value="CBM_AftD"/>
    <property type="match status" value="1"/>
</dbReference>
<proteinExistence type="predicted"/>
<feature type="region of interest" description="Disordered" evidence="1">
    <location>
        <begin position="1"/>
        <end position="23"/>
    </location>
</feature>
<feature type="transmembrane region" description="Helical" evidence="2">
    <location>
        <begin position="229"/>
        <end position="249"/>
    </location>
</feature>
<keyword evidence="2" id="KW-1133">Transmembrane helix</keyword>
<feature type="transmembrane region" description="Helical" evidence="2">
    <location>
        <begin position="408"/>
        <end position="427"/>
    </location>
</feature>
<accession>A0A949JDH6</accession>
<dbReference type="InterPro" id="IPR056997">
    <property type="entry name" value="CBM_AftD"/>
</dbReference>
<feature type="domain" description="Alpha-(1-&gt;3)-arabinofuranosyltransferase N-terminal GT-C" evidence="3">
    <location>
        <begin position="37"/>
        <end position="690"/>
    </location>
</feature>
<feature type="transmembrane region" description="Helical" evidence="2">
    <location>
        <begin position="331"/>
        <end position="356"/>
    </location>
</feature>
<dbReference type="InterPro" id="IPR057561">
    <property type="entry name" value="NADase_transloc"/>
</dbReference>
<comment type="caution">
    <text evidence="5">The sequence shown here is derived from an EMBL/GenBank/DDBJ whole genome shotgun (WGS) entry which is preliminary data.</text>
</comment>
<feature type="region of interest" description="Disordered" evidence="1">
    <location>
        <begin position="797"/>
        <end position="818"/>
    </location>
</feature>
<feature type="transmembrane region" description="Helical" evidence="2">
    <location>
        <begin position="194"/>
        <end position="217"/>
    </location>
</feature>
<feature type="compositionally biased region" description="Basic and acidic residues" evidence="1">
    <location>
        <begin position="682"/>
        <end position="700"/>
    </location>
</feature>
<evidence type="ECO:0000256" key="1">
    <source>
        <dbReference type="SAM" id="MobiDB-lite"/>
    </source>
</evidence>
<feature type="domain" description="Arabinofuranosyltransferase D third carbohydrate binding module" evidence="4">
    <location>
        <begin position="936"/>
        <end position="1063"/>
    </location>
</feature>
<evidence type="ECO:0000256" key="2">
    <source>
        <dbReference type="SAM" id="Phobius"/>
    </source>
</evidence>
<protein>
    <submittedName>
        <fullName evidence="5">DUF3367 domain-containing protein</fullName>
    </submittedName>
</protein>
<gene>
    <name evidence="5" type="ORF">JGS22_002495</name>
</gene>
<feature type="region of interest" description="Disordered" evidence="1">
    <location>
        <begin position="681"/>
        <end position="702"/>
    </location>
</feature>
<feature type="compositionally biased region" description="Low complexity" evidence="1">
    <location>
        <begin position="1382"/>
        <end position="1392"/>
    </location>
</feature>
<feature type="transmembrane region" description="Helical" evidence="2">
    <location>
        <begin position="1313"/>
        <end position="1331"/>
    </location>
</feature>
<dbReference type="Proteomes" id="UP000694501">
    <property type="component" value="Unassembled WGS sequence"/>
</dbReference>
<feature type="transmembrane region" description="Helical" evidence="2">
    <location>
        <begin position="1238"/>
        <end position="1259"/>
    </location>
</feature>
<feature type="transmembrane region" description="Helical" evidence="2">
    <location>
        <begin position="376"/>
        <end position="396"/>
    </location>
</feature>